<proteinExistence type="predicted"/>
<dbReference type="Proteomes" id="UP001066276">
    <property type="component" value="Chromosome 10"/>
</dbReference>
<comment type="caution">
    <text evidence="1">The sequence shown here is derived from an EMBL/GenBank/DDBJ whole genome shotgun (WGS) entry which is preliminary data.</text>
</comment>
<organism evidence="1 2">
    <name type="scientific">Pleurodeles waltl</name>
    <name type="common">Iberian ribbed newt</name>
    <dbReference type="NCBI Taxonomy" id="8319"/>
    <lineage>
        <taxon>Eukaryota</taxon>
        <taxon>Metazoa</taxon>
        <taxon>Chordata</taxon>
        <taxon>Craniata</taxon>
        <taxon>Vertebrata</taxon>
        <taxon>Euteleostomi</taxon>
        <taxon>Amphibia</taxon>
        <taxon>Batrachia</taxon>
        <taxon>Caudata</taxon>
        <taxon>Salamandroidea</taxon>
        <taxon>Salamandridae</taxon>
        <taxon>Pleurodelinae</taxon>
        <taxon>Pleurodeles</taxon>
    </lineage>
</organism>
<evidence type="ECO:0000313" key="2">
    <source>
        <dbReference type="Proteomes" id="UP001066276"/>
    </source>
</evidence>
<dbReference type="EMBL" id="JANPWB010000014">
    <property type="protein sequence ID" value="KAJ1098383.1"/>
    <property type="molecule type" value="Genomic_DNA"/>
</dbReference>
<sequence>MLRWTSTSTVSDDSTLIFTSDVELLLGVKGSGHLDVDMLLDIHLAVRVDSVWVLPRLNNEPALGPG</sequence>
<gene>
    <name evidence="1" type="ORF">NDU88_003494</name>
</gene>
<protein>
    <submittedName>
        <fullName evidence="1">Uncharacterized protein</fullName>
    </submittedName>
</protein>
<name>A0AAV7MB81_PLEWA</name>
<reference evidence="1" key="1">
    <citation type="journal article" date="2022" name="bioRxiv">
        <title>Sequencing and chromosome-scale assembly of the giantPleurodeles waltlgenome.</title>
        <authorList>
            <person name="Brown T."/>
            <person name="Elewa A."/>
            <person name="Iarovenko S."/>
            <person name="Subramanian E."/>
            <person name="Araus A.J."/>
            <person name="Petzold A."/>
            <person name="Susuki M."/>
            <person name="Suzuki K.-i.T."/>
            <person name="Hayashi T."/>
            <person name="Toyoda A."/>
            <person name="Oliveira C."/>
            <person name="Osipova E."/>
            <person name="Leigh N.D."/>
            <person name="Simon A."/>
            <person name="Yun M.H."/>
        </authorList>
    </citation>
    <scope>NUCLEOTIDE SEQUENCE</scope>
    <source>
        <strain evidence="1">20211129_DDA</strain>
        <tissue evidence="1">Liver</tissue>
    </source>
</reference>
<keyword evidence="2" id="KW-1185">Reference proteome</keyword>
<dbReference type="AlphaFoldDB" id="A0AAV7MB81"/>
<evidence type="ECO:0000313" key="1">
    <source>
        <dbReference type="EMBL" id="KAJ1098383.1"/>
    </source>
</evidence>
<accession>A0AAV7MB81</accession>